<comment type="caution">
    <text evidence="2">The sequence shown here is derived from an EMBL/GenBank/DDBJ whole genome shotgun (WGS) entry which is preliminary data.</text>
</comment>
<accession>A0A0L0CR19</accession>
<proteinExistence type="predicted"/>
<gene>
    <name evidence="2" type="ORF">FF38_06769</name>
</gene>
<dbReference type="EMBL" id="JRES01000027">
    <property type="protein sequence ID" value="KNC34820.1"/>
    <property type="molecule type" value="Genomic_DNA"/>
</dbReference>
<evidence type="ECO:0000313" key="3">
    <source>
        <dbReference type="Proteomes" id="UP000037069"/>
    </source>
</evidence>
<reference evidence="2 3" key="1">
    <citation type="journal article" date="2015" name="Nat. Commun.">
        <title>Lucilia cuprina genome unlocks parasitic fly biology to underpin future interventions.</title>
        <authorList>
            <person name="Anstead C.A."/>
            <person name="Korhonen P.K."/>
            <person name="Young N.D."/>
            <person name="Hall R.S."/>
            <person name="Jex A.R."/>
            <person name="Murali S.C."/>
            <person name="Hughes D.S."/>
            <person name="Lee S.F."/>
            <person name="Perry T."/>
            <person name="Stroehlein A.J."/>
            <person name="Ansell B.R."/>
            <person name="Breugelmans B."/>
            <person name="Hofmann A."/>
            <person name="Qu J."/>
            <person name="Dugan S."/>
            <person name="Lee S.L."/>
            <person name="Chao H."/>
            <person name="Dinh H."/>
            <person name="Han Y."/>
            <person name="Doddapaneni H.V."/>
            <person name="Worley K.C."/>
            <person name="Muzny D.M."/>
            <person name="Ioannidis P."/>
            <person name="Waterhouse R.M."/>
            <person name="Zdobnov E.M."/>
            <person name="James P.J."/>
            <person name="Bagnall N.H."/>
            <person name="Kotze A.C."/>
            <person name="Gibbs R.A."/>
            <person name="Richards S."/>
            <person name="Batterham P."/>
            <person name="Gasser R.B."/>
        </authorList>
    </citation>
    <scope>NUCLEOTIDE SEQUENCE [LARGE SCALE GENOMIC DNA]</scope>
    <source>
        <strain evidence="2 3">LS</strain>
        <tissue evidence="2">Full body</tissue>
    </source>
</reference>
<dbReference type="AlphaFoldDB" id="A0A0L0CR19"/>
<dbReference type="Proteomes" id="UP000037069">
    <property type="component" value="Unassembled WGS sequence"/>
</dbReference>
<organism evidence="2 3">
    <name type="scientific">Lucilia cuprina</name>
    <name type="common">Green bottle fly</name>
    <name type="synonym">Australian sheep blowfly</name>
    <dbReference type="NCBI Taxonomy" id="7375"/>
    <lineage>
        <taxon>Eukaryota</taxon>
        <taxon>Metazoa</taxon>
        <taxon>Ecdysozoa</taxon>
        <taxon>Arthropoda</taxon>
        <taxon>Hexapoda</taxon>
        <taxon>Insecta</taxon>
        <taxon>Pterygota</taxon>
        <taxon>Neoptera</taxon>
        <taxon>Endopterygota</taxon>
        <taxon>Diptera</taxon>
        <taxon>Brachycera</taxon>
        <taxon>Muscomorpha</taxon>
        <taxon>Oestroidea</taxon>
        <taxon>Calliphoridae</taxon>
        <taxon>Luciliinae</taxon>
        <taxon>Lucilia</taxon>
    </lineage>
</organism>
<protein>
    <submittedName>
        <fullName evidence="2">Uncharacterized protein</fullName>
    </submittedName>
</protein>
<feature type="transmembrane region" description="Helical" evidence="1">
    <location>
        <begin position="119"/>
        <end position="142"/>
    </location>
</feature>
<name>A0A0L0CR19_LUCCU</name>
<keyword evidence="1" id="KW-0472">Membrane</keyword>
<evidence type="ECO:0000313" key="2">
    <source>
        <dbReference type="EMBL" id="KNC34820.1"/>
    </source>
</evidence>
<feature type="transmembrane region" description="Helical" evidence="1">
    <location>
        <begin position="148"/>
        <end position="166"/>
    </location>
</feature>
<keyword evidence="3" id="KW-1185">Reference proteome</keyword>
<keyword evidence="1" id="KW-1133">Transmembrane helix</keyword>
<keyword evidence="1" id="KW-0812">Transmembrane</keyword>
<evidence type="ECO:0000256" key="1">
    <source>
        <dbReference type="SAM" id="Phobius"/>
    </source>
</evidence>
<sequence length="193" mass="22862">MINDFNFYINFSGTVVTLKPPLKQQLMNNNRLRFICVNENYKSNKEIDMIKSSPALIAIFQKLEIYDICSFFTRSFTNLTAALEITIRNRTPFPNKVVGSVENVTLLQLLLFIRNLQHIWSFNFMILYGIYDNIVLLHYFMLLFHKENMIFSCYLALTLMFILKWVDGYIVDRQTDDFKVVLINIKRLREMDG</sequence>